<keyword evidence="1" id="KW-0812">Transmembrane</keyword>
<dbReference type="AlphaFoldDB" id="A0AA86PG50"/>
<evidence type="ECO:0000313" key="4">
    <source>
        <dbReference type="Proteomes" id="UP001642409"/>
    </source>
</evidence>
<comment type="caution">
    <text evidence="2">The sequence shown here is derived from an EMBL/GenBank/DDBJ whole genome shotgun (WGS) entry which is preliminary data.</text>
</comment>
<sequence>MECFYSYNAYGQCNMNCDHECTYYESDDSYCCFEIENVVWWVWFILACVILSIFACIGCCICCCCGCCQRNKYQKLGVQVVQAKNQPMQHVSYQAPPVPVYNALAPEMGNPAPQLF</sequence>
<dbReference type="EMBL" id="CATOUU010000647">
    <property type="protein sequence ID" value="CAI9937566.1"/>
    <property type="molecule type" value="Genomic_DNA"/>
</dbReference>
<gene>
    <name evidence="2" type="ORF">HINF_LOCUS25211</name>
    <name evidence="3" type="ORF">HINF_LOCUS32332</name>
</gene>
<evidence type="ECO:0000313" key="2">
    <source>
        <dbReference type="EMBL" id="CAI9937566.1"/>
    </source>
</evidence>
<organism evidence="2">
    <name type="scientific">Hexamita inflata</name>
    <dbReference type="NCBI Taxonomy" id="28002"/>
    <lineage>
        <taxon>Eukaryota</taxon>
        <taxon>Metamonada</taxon>
        <taxon>Diplomonadida</taxon>
        <taxon>Hexamitidae</taxon>
        <taxon>Hexamitinae</taxon>
        <taxon>Hexamita</taxon>
    </lineage>
</organism>
<keyword evidence="1" id="KW-1133">Transmembrane helix</keyword>
<dbReference type="EMBL" id="CAXDID020000110">
    <property type="protein sequence ID" value="CAL6029455.1"/>
    <property type="molecule type" value="Genomic_DNA"/>
</dbReference>
<feature type="transmembrane region" description="Helical" evidence="1">
    <location>
        <begin position="40"/>
        <end position="68"/>
    </location>
</feature>
<evidence type="ECO:0000256" key="1">
    <source>
        <dbReference type="SAM" id="Phobius"/>
    </source>
</evidence>
<evidence type="ECO:0000313" key="3">
    <source>
        <dbReference type="EMBL" id="CAL6029455.1"/>
    </source>
</evidence>
<accession>A0AA86PG50</accession>
<keyword evidence="1" id="KW-0472">Membrane</keyword>
<name>A0AA86PG50_9EUKA</name>
<protein>
    <submittedName>
        <fullName evidence="3">Hypothetical_protein</fullName>
    </submittedName>
</protein>
<proteinExistence type="predicted"/>
<reference evidence="3 4" key="2">
    <citation type="submission" date="2024-07" db="EMBL/GenBank/DDBJ databases">
        <authorList>
            <person name="Akdeniz Z."/>
        </authorList>
    </citation>
    <scope>NUCLEOTIDE SEQUENCE [LARGE SCALE GENOMIC DNA]</scope>
</reference>
<dbReference type="Proteomes" id="UP001642409">
    <property type="component" value="Unassembled WGS sequence"/>
</dbReference>
<keyword evidence="4" id="KW-1185">Reference proteome</keyword>
<reference evidence="2" key="1">
    <citation type="submission" date="2023-06" db="EMBL/GenBank/DDBJ databases">
        <authorList>
            <person name="Kurt Z."/>
        </authorList>
    </citation>
    <scope>NUCLEOTIDE SEQUENCE</scope>
</reference>